<evidence type="ECO:0000313" key="2">
    <source>
        <dbReference type="EMBL" id="KAJ3654829.1"/>
    </source>
</evidence>
<gene>
    <name evidence="2" type="ORF">Zmor_013987</name>
</gene>
<dbReference type="EMBL" id="JALNTZ010000004">
    <property type="protein sequence ID" value="KAJ3654829.1"/>
    <property type="molecule type" value="Genomic_DNA"/>
</dbReference>
<dbReference type="Proteomes" id="UP001168821">
    <property type="component" value="Unassembled WGS sequence"/>
</dbReference>
<protein>
    <recommendedName>
        <fullName evidence="1">DUF4817 domain-containing protein</fullName>
    </recommendedName>
</protein>
<name>A0AA38IGX7_9CUCU</name>
<dbReference type="Pfam" id="PF16087">
    <property type="entry name" value="DUF4817"/>
    <property type="match status" value="1"/>
</dbReference>
<evidence type="ECO:0000313" key="3">
    <source>
        <dbReference type="Proteomes" id="UP001168821"/>
    </source>
</evidence>
<reference evidence="2" key="1">
    <citation type="journal article" date="2023" name="G3 (Bethesda)">
        <title>Whole genome assemblies of Zophobas morio and Tenebrio molitor.</title>
        <authorList>
            <person name="Kaur S."/>
            <person name="Stinson S.A."/>
            <person name="diCenzo G.C."/>
        </authorList>
    </citation>
    <scope>NUCLEOTIDE SEQUENCE</scope>
    <source>
        <strain evidence="2">QUZm001</strain>
    </source>
</reference>
<organism evidence="2 3">
    <name type="scientific">Zophobas morio</name>
    <dbReference type="NCBI Taxonomy" id="2755281"/>
    <lineage>
        <taxon>Eukaryota</taxon>
        <taxon>Metazoa</taxon>
        <taxon>Ecdysozoa</taxon>
        <taxon>Arthropoda</taxon>
        <taxon>Hexapoda</taxon>
        <taxon>Insecta</taxon>
        <taxon>Pterygota</taxon>
        <taxon>Neoptera</taxon>
        <taxon>Endopterygota</taxon>
        <taxon>Coleoptera</taxon>
        <taxon>Polyphaga</taxon>
        <taxon>Cucujiformia</taxon>
        <taxon>Tenebrionidae</taxon>
        <taxon>Zophobas</taxon>
    </lineage>
</organism>
<sequence length="110" mass="12589">MQKHDKGQSCISWLSSYVRLTSLVMVNFYNSDRVDIVMLYGLADGNARLALELWIESFPVCAIPCVRTFTSVVQHLRDHGTSKCQTHDRGHDTTKRNVISMFIQYLLPVL</sequence>
<keyword evidence="3" id="KW-1185">Reference proteome</keyword>
<proteinExistence type="predicted"/>
<dbReference type="InterPro" id="IPR032135">
    <property type="entry name" value="DUF4817"/>
</dbReference>
<comment type="caution">
    <text evidence="2">The sequence shown here is derived from an EMBL/GenBank/DDBJ whole genome shotgun (WGS) entry which is preliminary data.</text>
</comment>
<feature type="domain" description="DUF4817" evidence="1">
    <location>
        <begin position="32"/>
        <end position="82"/>
    </location>
</feature>
<evidence type="ECO:0000259" key="1">
    <source>
        <dbReference type="Pfam" id="PF16087"/>
    </source>
</evidence>
<accession>A0AA38IGX7</accession>
<dbReference type="AlphaFoldDB" id="A0AA38IGX7"/>